<evidence type="ECO:0000256" key="6">
    <source>
        <dbReference type="ARBA" id="ARBA00023288"/>
    </source>
</evidence>
<dbReference type="Pfam" id="PF10158">
    <property type="entry name" value="LOH1CR12"/>
    <property type="match status" value="1"/>
</dbReference>
<dbReference type="PANTHER" id="PTHR31634">
    <property type="entry name" value="BLOC-1-RELATED COMPLEX SUBUNIT 5"/>
    <property type="match status" value="1"/>
</dbReference>
<dbReference type="Proteomes" id="UP000276991">
    <property type="component" value="Unassembled WGS sequence"/>
</dbReference>
<comment type="subcellular location">
    <subcellularLocation>
        <location evidence="1">Lysosome membrane</location>
        <topology evidence="1">Lipid-anchor</topology>
        <orientation evidence="1">Cytoplasmic side</orientation>
    </subcellularLocation>
</comment>
<evidence type="ECO:0000256" key="3">
    <source>
        <dbReference type="ARBA" id="ARBA00022300"/>
    </source>
</evidence>
<dbReference type="EMBL" id="UPTC01000196">
    <property type="protein sequence ID" value="VBB27192.1"/>
    <property type="molecule type" value="Genomic_DNA"/>
</dbReference>
<evidence type="ECO:0000256" key="1">
    <source>
        <dbReference type="ARBA" id="ARBA00004122"/>
    </source>
</evidence>
<protein>
    <recommendedName>
        <fullName evidence="3">BLOC-1-related complex subunit 5</fullName>
    </recommendedName>
</protein>
<comment type="similarity">
    <text evidence="2">Belongs to the BORCS5 family.</text>
</comment>
<accession>A0A498S6B7</accession>
<dbReference type="GO" id="GO:0098574">
    <property type="term" value="C:cytoplasmic side of lysosomal membrane"/>
    <property type="evidence" value="ECO:0007669"/>
    <property type="project" value="TreeGrafter"/>
</dbReference>
<dbReference type="STRING" id="6277.A0A498S6B7"/>
<evidence type="ECO:0000256" key="5">
    <source>
        <dbReference type="ARBA" id="ARBA00023228"/>
    </source>
</evidence>
<dbReference type="GO" id="GO:0032418">
    <property type="term" value="P:lysosome localization"/>
    <property type="evidence" value="ECO:0007669"/>
    <property type="project" value="InterPro"/>
</dbReference>
<keyword evidence="8" id="KW-1185">Reference proteome</keyword>
<gene>
    <name evidence="7" type="ORF">NAV_LOCUS2022</name>
</gene>
<keyword evidence="6" id="KW-0449">Lipoprotein</keyword>
<keyword evidence="4" id="KW-0472">Membrane</keyword>
<proteinExistence type="inferred from homology"/>
<organism evidence="7 8">
    <name type="scientific">Acanthocheilonema viteae</name>
    <name type="common">Filarial nematode worm</name>
    <name type="synonym">Dipetalonema viteae</name>
    <dbReference type="NCBI Taxonomy" id="6277"/>
    <lineage>
        <taxon>Eukaryota</taxon>
        <taxon>Metazoa</taxon>
        <taxon>Ecdysozoa</taxon>
        <taxon>Nematoda</taxon>
        <taxon>Chromadorea</taxon>
        <taxon>Rhabditida</taxon>
        <taxon>Spirurina</taxon>
        <taxon>Spiruromorpha</taxon>
        <taxon>Filarioidea</taxon>
        <taxon>Onchocercidae</taxon>
        <taxon>Acanthocheilonema</taxon>
    </lineage>
</organism>
<name>A0A498S6B7_ACAVI</name>
<evidence type="ECO:0000256" key="2">
    <source>
        <dbReference type="ARBA" id="ARBA00010235"/>
    </source>
</evidence>
<dbReference type="CDD" id="cd22789">
    <property type="entry name" value="BORCS5-like"/>
    <property type="match status" value="1"/>
</dbReference>
<dbReference type="GO" id="GO:0099078">
    <property type="term" value="C:BORC complex"/>
    <property type="evidence" value="ECO:0007669"/>
    <property type="project" value="TreeGrafter"/>
</dbReference>
<keyword evidence="5" id="KW-0458">Lysosome</keyword>
<dbReference type="InterPro" id="IPR018780">
    <property type="entry name" value="TBORCS5"/>
</dbReference>
<dbReference type="AlphaFoldDB" id="A0A498S6B7"/>
<dbReference type="GO" id="GO:1903744">
    <property type="term" value="P:positive regulation of anterograde synaptic vesicle transport"/>
    <property type="evidence" value="ECO:0007669"/>
    <property type="project" value="TreeGrafter"/>
</dbReference>
<reference evidence="7 8" key="1">
    <citation type="submission" date="2018-08" db="EMBL/GenBank/DDBJ databases">
        <authorList>
            <person name="Laetsch R D."/>
            <person name="Stevens L."/>
            <person name="Kumar S."/>
            <person name="Blaxter L. M."/>
        </authorList>
    </citation>
    <scope>NUCLEOTIDE SEQUENCE [LARGE SCALE GENOMIC DNA]</scope>
</reference>
<evidence type="ECO:0000313" key="7">
    <source>
        <dbReference type="EMBL" id="VBB27192.1"/>
    </source>
</evidence>
<dbReference type="PANTHER" id="PTHR31634:SF2">
    <property type="entry name" value="BLOC-1-RELATED COMPLEX SUBUNIT 5"/>
    <property type="match status" value="1"/>
</dbReference>
<sequence>MYDKVVLCPNQISQNQLLQLNEESIEIPREHLPDPETENLPSSVSFRQESTAELEKHWTDTGIDRIHLNRPRPPRAKTKGKVIVVKQRTNAAGPSCTRDDEVIKRFLQIPKFYPILKSSLNQPGLRDPPETILKINALPILKFAYRLQEHLSRCANTVVMEQESLGNSMKDMDRDIALLLLQFNDRKRSMDRFQNYLEKISDLQAHVSNLRQSYSLDDLLNAMSLEVLRSARSVHVAFLFQDLMSAVETLNEILPEQKRLPALDIDYLVNGTRSSLDGKHNKIIREIESNTCSVDSNQDDLHIKPVDEVAVVDKNNT</sequence>
<dbReference type="GO" id="GO:0072384">
    <property type="term" value="P:organelle transport along microtubule"/>
    <property type="evidence" value="ECO:0007669"/>
    <property type="project" value="TreeGrafter"/>
</dbReference>
<dbReference type="GO" id="GO:0030672">
    <property type="term" value="C:synaptic vesicle membrane"/>
    <property type="evidence" value="ECO:0007669"/>
    <property type="project" value="TreeGrafter"/>
</dbReference>
<evidence type="ECO:0000313" key="8">
    <source>
        <dbReference type="Proteomes" id="UP000276991"/>
    </source>
</evidence>
<dbReference type="OrthoDB" id="10035640at2759"/>
<evidence type="ECO:0000256" key="4">
    <source>
        <dbReference type="ARBA" id="ARBA00023136"/>
    </source>
</evidence>